<evidence type="ECO:0008006" key="4">
    <source>
        <dbReference type="Google" id="ProtNLM"/>
    </source>
</evidence>
<gene>
    <name evidence="2" type="ORF">PHYEVI_LOCUS10999</name>
</gene>
<evidence type="ECO:0000256" key="1">
    <source>
        <dbReference type="SAM" id="SignalP"/>
    </source>
</evidence>
<organism evidence="2 3">
    <name type="scientific">Phyllotreta striolata</name>
    <name type="common">Striped flea beetle</name>
    <name type="synonym">Crioceris striolata</name>
    <dbReference type="NCBI Taxonomy" id="444603"/>
    <lineage>
        <taxon>Eukaryota</taxon>
        <taxon>Metazoa</taxon>
        <taxon>Ecdysozoa</taxon>
        <taxon>Arthropoda</taxon>
        <taxon>Hexapoda</taxon>
        <taxon>Insecta</taxon>
        <taxon>Pterygota</taxon>
        <taxon>Neoptera</taxon>
        <taxon>Endopterygota</taxon>
        <taxon>Coleoptera</taxon>
        <taxon>Polyphaga</taxon>
        <taxon>Cucujiformia</taxon>
        <taxon>Chrysomeloidea</taxon>
        <taxon>Chrysomelidae</taxon>
        <taxon>Galerucinae</taxon>
        <taxon>Alticini</taxon>
        <taxon>Phyllotreta</taxon>
    </lineage>
</organism>
<sequence>MLRFFVVFAVMAAAYGAPGIGHGGYYGGYAHIPAATSYSSRVDIHTPVLKTYAAPALVAAPVISKAYVSPALSYHSAPLVSSYGYGVGHGLGLGHGLGYGLGHGYGGYGHDLGYGHGW</sequence>
<name>A0A9N9TWD3_PHYSR</name>
<feature type="signal peptide" evidence="1">
    <location>
        <begin position="1"/>
        <end position="16"/>
    </location>
</feature>
<feature type="chain" id="PRO_5040453926" description="Cuticle protein 64" evidence="1">
    <location>
        <begin position="17"/>
        <end position="118"/>
    </location>
</feature>
<protein>
    <recommendedName>
        <fullName evidence="4">Cuticle protein 64</fullName>
    </recommendedName>
</protein>
<evidence type="ECO:0000313" key="3">
    <source>
        <dbReference type="Proteomes" id="UP001153712"/>
    </source>
</evidence>
<dbReference type="AlphaFoldDB" id="A0A9N9TWD3"/>
<reference evidence="2" key="1">
    <citation type="submission" date="2022-01" db="EMBL/GenBank/DDBJ databases">
        <authorList>
            <person name="King R."/>
        </authorList>
    </citation>
    <scope>NUCLEOTIDE SEQUENCE</scope>
</reference>
<keyword evidence="1" id="KW-0732">Signal</keyword>
<proteinExistence type="predicted"/>
<evidence type="ECO:0000313" key="2">
    <source>
        <dbReference type="EMBL" id="CAG9864749.1"/>
    </source>
</evidence>
<dbReference type="Proteomes" id="UP001153712">
    <property type="component" value="Chromosome 8"/>
</dbReference>
<keyword evidence="3" id="KW-1185">Reference proteome</keyword>
<dbReference type="EMBL" id="OU900101">
    <property type="protein sequence ID" value="CAG9864749.1"/>
    <property type="molecule type" value="Genomic_DNA"/>
</dbReference>
<accession>A0A9N9TWD3</accession>
<dbReference type="OrthoDB" id="7468114at2759"/>